<proteinExistence type="predicted"/>
<sequence>MGNRSKDGKVKNQARPQHAEQSAGYGERRIEFLGARPSVASTSCARLFLIGPIVGIESCFAGSGGGGAVDFDGSLTQVDQRTFRRRGLTLMTSVDIDHDTGSGANGVSYL</sequence>
<reference evidence="2" key="1">
    <citation type="journal article" date="2022" name="bioRxiv">
        <title>Sequencing and chromosome-scale assembly of the giantPleurodeles waltlgenome.</title>
        <authorList>
            <person name="Brown T."/>
            <person name="Elewa A."/>
            <person name="Iarovenko S."/>
            <person name="Subramanian E."/>
            <person name="Araus A.J."/>
            <person name="Petzold A."/>
            <person name="Susuki M."/>
            <person name="Suzuki K.-i.T."/>
            <person name="Hayashi T."/>
            <person name="Toyoda A."/>
            <person name="Oliveira C."/>
            <person name="Osipova E."/>
            <person name="Leigh N.D."/>
            <person name="Simon A."/>
            <person name="Yun M.H."/>
        </authorList>
    </citation>
    <scope>NUCLEOTIDE SEQUENCE</scope>
    <source>
        <strain evidence="2">20211129_DDA</strain>
        <tissue evidence="2">Liver</tissue>
    </source>
</reference>
<feature type="region of interest" description="Disordered" evidence="1">
    <location>
        <begin position="1"/>
        <end position="26"/>
    </location>
</feature>
<organism evidence="2 3">
    <name type="scientific">Pleurodeles waltl</name>
    <name type="common">Iberian ribbed newt</name>
    <dbReference type="NCBI Taxonomy" id="8319"/>
    <lineage>
        <taxon>Eukaryota</taxon>
        <taxon>Metazoa</taxon>
        <taxon>Chordata</taxon>
        <taxon>Craniata</taxon>
        <taxon>Vertebrata</taxon>
        <taxon>Euteleostomi</taxon>
        <taxon>Amphibia</taxon>
        <taxon>Batrachia</taxon>
        <taxon>Caudata</taxon>
        <taxon>Salamandroidea</taxon>
        <taxon>Salamandridae</taxon>
        <taxon>Pleurodelinae</taxon>
        <taxon>Pleurodeles</taxon>
    </lineage>
</organism>
<evidence type="ECO:0000313" key="3">
    <source>
        <dbReference type="Proteomes" id="UP001066276"/>
    </source>
</evidence>
<accession>A0AAV7R6D8</accession>
<evidence type="ECO:0000256" key="1">
    <source>
        <dbReference type="SAM" id="MobiDB-lite"/>
    </source>
</evidence>
<name>A0AAV7R6D8_PLEWA</name>
<dbReference type="AlphaFoldDB" id="A0AAV7R6D8"/>
<dbReference type="EMBL" id="JANPWB010000009">
    <property type="protein sequence ID" value="KAJ1148371.1"/>
    <property type="molecule type" value="Genomic_DNA"/>
</dbReference>
<keyword evidence="3" id="KW-1185">Reference proteome</keyword>
<evidence type="ECO:0000313" key="2">
    <source>
        <dbReference type="EMBL" id="KAJ1148371.1"/>
    </source>
</evidence>
<dbReference type="Proteomes" id="UP001066276">
    <property type="component" value="Chromosome 5"/>
</dbReference>
<feature type="compositionally biased region" description="Basic and acidic residues" evidence="1">
    <location>
        <begin position="1"/>
        <end position="10"/>
    </location>
</feature>
<protein>
    <submittedName>
        <fullName evidence="2">Uncharacterized protein</fullName>
    </submittedName>
</protein>
<gene>
    <name evidence="2" type="ORF">NDU88_001208</name>
</gene>
<comment type="caution">
    <text evidence="2">The sequence shown here is derived from an EMBL/GenBank/DDBJ whole genome shotgun (WGS) entry which is preliminary data.</text>
</comment>